<accession>A0A8X7V573</accession>
<protein>
    <submittedName>
        <fullName evidence="2">Uncharacterized protein</fullName>
    </submittedName>
</protein>
<evidence type="ECO:0000256" key="1">
    <source>
        <dbReference type="SAM" id="MobiDB-lite"/>
    </source>
</evidence>
<gene>
    <name evidence="2" type="ORF">Bca52824_032491</name>
</gene>
<organism evidence="2 3">
    <name type="scientific">Brassica carinata</name>
    <name type="common">Ethiopian mustard</name>
    <name type="synonym">Abyssinian cabbage</name>
    <dbReference type="NCBI Taxonomy" id="52824"/>
    <lineage>
        <taxon>Eukaryota</taxon>
        <taxon>Viridiplantae</taxon>
        <taxon>Streptophyta</taxon>
        <taxon>Embryophyta</taxon>
        <taxon>Tracheophyta</taxon>
        <taxon>Spermatophyta</taxon>
        <taxon>Magnoliopsida</taxon>
        <taxon>eudicotyledons</taxon>
        <taxon>Gunneridae</taxon>
        <taxon>Pentapetalae</taxon>
        <taxon>rosids</taxon>
        <taxon>malvids</taxon>
        <taxon>Brassicales</taxon>
        <taxon>Brassicaceae</taxon>
        <taxon>Brassiceae</taxon>
        <taxon>Brassica</taxon>
    </lineage>
</organism>
<sequence>MDEAGKVAFRGGENSAGVCFLCPSRRKIGQIWLYTDYSTAAHHGEWRPKEPRDDGEAASRAPMSRGRTAAATETELKTDDDDYDDKS</sequence>
<comment type="caution">
    <text evidence="2">The sequence shown here is derived from an EMBL/GenBank/DDBJ whole genome shotgun (WGS) entry which is preliminary data.</text>
</comment>
<reference evidence="2 3" key="1">
    <citation type="submission" date="2020-02" db="EMBL/GenBank/DDBJ databases">
        <authorList>
            <person name="Ma Q."/>
            <person name="Huang Y."/>
            <person name="Song X."/>
            <person name="Pei D."/>
        </authorList>
    </citation>
    <scope>NUCLEOTIDE SEQUENCE [LARGE SCALE GENOMIC DNA]</scope>
    <source>
        <strain evidence="2">Sxm20200214</strain>
        <tissue evidence="2">Leaf</tissue>
    </source>
</reference>
<dbReference type="EMBL" id="JAAMPC010000007">
    <property type="protein sequence ID" value="KAG2303840.1"/>
    <property type="molecule type" value="Genomic_DNA"/>
</dbReference>
<name>A0A8X7V573_BRACI</name>
<evidence type="ECO:0000313" key="2">
    <source>
        <dbReference type="EMBL" id="KAG2303840.1"/>
    </source>
</evidence>
<feature type="compositionally biased region" description="Acidic residues" evidence="1">
    <location>
        <begin position="78"/>
        <end position="87"/>
    </location>
</feature>
<evidence type="ECO:0000313" key="3">
    <source>
        <dbReference type="Proteomes" id="UP000886595"/>
    </source>
</evidence>
<feature type="region of interest" description="Disordered" evidence="1">
    <location>
        <begin position="42"/>
        <end position="87"/>
    </location>
</feature>
<keyword evidence="3" id="KW-1185">Reference proteome</keyword>
<proteinExistence type="predicted"/>
<feature type="compositionally biased region" description="Basic and acidic residues" evidence="1">
    <location>
        <begin position="42"/>
        <end position="57"/>
    </location>
</feature>
<dbReference type="AlphaFoldDB" id="A0A8X7V573"/>
<dbReference type="Proteomes" id="UP000886595">
    <property type="component" value="Unassembled WGS sequence"/>
</dbReference>